<dbReference type="EMBL" id="JYDP01001382">
    <property type="protein sequence ID" value="KRY98416.1"/>
    <property type="molecule type" value="Genomic_DNA"/>
</dbReference>
<gene>
    <name evidence="1" type="ORF">T11_17077</name>
</gene>
<sequence>MSFTRFSVEPIMPAFQVVIGPNIYIVYIPKRQSLTGHPLLLKILNPSSPTFPYSGSSPESRVSGPFQNHKFLFVD</sequence>
<dbReference type="Proteomes" id="UP000055024">
    <property type="component" value="Unassembled WGS sequence"/>
</dbReference>
<evidence type="ECO:0000313" key="2">
    <source>
        <dbReference type="Proteomes" id="UP000055024"/>
    </source>
</evidence>
<accession>A0A0V1GJU7</accession>
<comment type="caution">
    <text evidence="1">The sequence shown here is derived from an EMBL/GenBank/DDBJ whole genome shotgun (WGS) entry which is preliminary data.</text>
</comment>
<organism evidence="1 2">
    <name type="scientific">Trichinella zimbabwensis</name>
    <dbReference type="NCBI Taxonomy" id="268475"/>
    <lineage>
        <taxon>Eukaryota</taxon>
        <taxon>Metazoa</taxon>
        <taxon>Ecdysozoa</taxon>
        <taxon>Nematoda</taxon>
        <taxon>Enoplea</taxon>
        <taxon>Dorylaimia</taxon>
        <taxon>Trichinellida</taxon>
        <taxon>Trichinellidae</taxon>
        <taxon>Trichinella</taxon>
    </lineage>
</organism>
<keyword evidence="2" id="KW-1185">Reference proteome</keyword>
<reference evidence="1 2" key="1">
    <citation type="submission" date="2015-01" db="EMBL/GenBank/DDBJ databases">
        <title>Evolution of Trichinella species and genotypes.</title>
        <authorList>
            <person name="Korhonen P.K."/>
            <person name="Edoardo P."/>
            <person name="Giuseppe L.R."/>
            <person name="Gasser R.B."/>
        </authorList>
    </citation>
    <scope>NUCLEOTIDE SEQUENCE [LARGE SCALE GENOMIC DNA]</scope>
    <source>
        <strain evidence="1">ISS1029</strain>
    </source>
</reference>
<evidence type="ECO:0000313" key="1">
    <source>
        <dbReference type="EMBL" id="KRY98416.1"/>
    </source>
</evidence>
<proteinExistence type="predicted"/>
<protein>
    <submittedName>
        <fullName evidence="1">Uncharacterized protein</fullName>
    </submittedName>
</protein>
<name>A0A0V1GJU7_9BILA</name>
<dbReference type="AlphaFoldDB" id="A0A0V1GJU7"/>